<dbReference type="AlphaFoldDB" id="A0A543DNR7"/>
<feature type="compositionally biased region" description="Low complexity" evidence="9">
    <location>
        <begin position="247"/>
        <end position="267"/>
    </location>
</feature>
<dbReference type="EMBL" id="VFPA01000002">
    <property type="protein sequence ID" value="TQM10933.1"/>
    <property type="molecule type" value="Genomic_DNA"/>
</dbReference>
<comment type="cofactor">
    <cofactor evidence="1 8">
        <name>(R)-lipoate</name>
        <dbReference type="ChEBI" id="CHEBI:83088"/>
    </cofactor>
</comment>
<dbReference type="RefSeq" id="WP_142054671.1">
    <property type="nucleotide sequence ID" value="NZ_VFPA01000002.1"/>
</dbReference>
<dbReference type="InterPro" id="IPR003016">
    <property type="entry name" value="2-oxoA_DH_lipoyl-BS"/>
</dbReference>
<gene>
    <name evidence="12" type="ORF">FB558_3457</name>
</gene>
<dbReference type="Gene3D" id="2.40.50.100">
    <property type="match status" value="2"/>
</dbReference>
<feature type="compositionally biased region" description="Low complexity" evidence="9">
    <location>
        <begin position="224"/>
        <end position="240"/>
    </location>
</feature>
<evidence type="ECO:0000313" key="13">
    <source>
        <dbReference type="Proteomes" id="UP000315677"/>
    </source>
</evidence>
<dbReference type="EC" id="2.3.1.-" evidence="8"/>
<dbReference type="GO" id="GO:0005737">
    <property type="term" value="C:cytoplasm"/>
    <property type="evidence" value="ECO:0007669"/>
    <property type="project" value="TreeGrafter"/>
</dbReference>
<dbReference type="PANTHER" id="PTHR43178:SF5">
    <property type="entry name" value="LIPOAMIDE ACYLTRANSFERASE COMPONENT OF BRANCHED-CHAIN ALPHA-KETO ACID DEHYDROGENASE COMPLEX, MITOCHONDRIAL"/>
    <property type="match status" value="1"/>
</dbReference>
<evidence type="ECO:0000256" key="5">
    <source>
        <dbReference type="ARBA" id="ARBA00022823"/>
    </source>
</evidence>
<evidence type="ECO:0000256" key="3">
    <source>
        <dbReference type="ARBA" id="ARBA00022679"/>
    </source>
</evidence>
<accession>A0A543DNR7</accession>
<dbReference type="SUPFAM" id="SSF51230">
    <property type="entry name" value="Single hybrid motif"/>
    <property type="match status" value="2"/>
</dbReference>
<feature type="domain" description="Lipoyl-binding" evidence="10">
    <location>
        <begin position="147"/>
        <end position="222"/>
    </location>
</feature>
<dbReference type="InterPro" id="IPR001078">
    <property type="entry name" value="2-oxoacid_DH_actylTfrase"/>
</dbReference>
<evidence type="ECO:0000256" key="4">
    <source>
        <dbReference type="ARBA" id="ARBA00022737"/>
    </source>
</evidence>
<feature type="compositionally biased region" description="Low complexity" evidence="9">
    <location>
        <begin position="84"/>
        <end position="111"/>
    </location>
</feature>
<evidence type="ECO:0000256" key="9">
    <source>
        <dbReference type="SAM" id="MobiDB-lite"/>
    </source>
</evidence>
<dbReference type="OrthoDB" id="9805770at2"/>
<keyword evidence="4" id="KW-0677">Repeat</keyword>
<dbReference type="GO" id="GO:0004742">
    <property type="term" value="F:dihydrolipoyllysine-residue acetyltransferase activity"/>
    <property type="evidence" value="ECO:0007669"/>
    <property type="project" value="UniProtKB-EC"/>
</dbReference>
<feature type="compositionally biased region" description="Low complexity" evidence="9">
    <location>
        <begin position="350"/>
        <end position="371"/>
    </location>
</feature>
<dbReference type="InterPro" id="IPR014276">
    <property type="entry name" value="2-oxoglutarate_DH_E2"/>
</dbReference>
<dbReference type="FunFam" id="2.40.50.100:FF:000023">
    <property type="entry name" value="Dihydrolipoamide acetyltransferase component of pyruvate dehydrogenase complex"/>
    <property type="match status" value="2"/>
</dbReference>
<keyword evidence="3 8" id="KW-0808">Transferase</keyword>
<dbReference type="Pfam" id="PF00364">
    <property type="entry name" value="Biotin_lipoyl"/>
    <property type="match status" value="2"/>
</dbReference>
<dbReference type="Pfam" id="PF00198">
    <property type="entry name" value="2-oxoacid_dh"/>
    <property type="match status" value="1"/>
</dbReference>
<evidence type="ECO:0000256" key="1">
    <source>
        <dbReference type="ARBA" id="ARBA00001938"/>
    </source>
</evidence>
<organism evidence="12 13">
    <name type="scientific">Pseudonocardia kunmingensis</name>
    <dbReference type="NCBI Taxonomy" id="630975"/>
    <lineage>
        <taxon>Bacteria</taxon>
        <taxon>Bacillati</taxon>
        <taxon>Actinomycetota</taxon>
        <taxon>Actinomycetes</taxon>
        <taxon>Pseudonocardiales</taxon>
        <taxon>Pseudonocardiaceae</taxon>
        <taxon>Pseudonocardia</taxon>
    </lineage>
</organism>
<name>A0A543DNR7_9PSEU</name>
<keyword evidence="5 8" id="KW-0450">Lipoyl</keyword>
<dbReference type="Gene3D" id="3.30.559.10">
    <property type="entry name" value="Chloramphenicol acetyltransferase-like domain"/>
    <property type="match status" value="1"/>
</dbReference>
<dbReference type="SUPFAM" id="SSF47005">
    <property type="entry name" value="Peripheral subunit-binding domain of 2-oxo acid dehydrogenase complex"/>
    <property type="match status" value="1"/>
</dbReference>
<dbReference type="PROSITE" id="PS50968">
    <property type="entry name" value="BIOTINYL_LIPOYL"/>
    <property type="match status" value="2"/>
</dbReference>
<dbReference type="Proteomes" id="UP000315677">
    <property type="component" value="Unassembled WGS sequence"/>
</dbReference>
<comment type="caution">
    <text evidence="12">The sequence shown here is derived from an EMBL/GenBank/DDBJ whole genome shotgun (WGS) entry which is preliminary data.</text>
</comment>
<feature type="domain" description="Lipoyl-binding" evidence="10">
    <location>
        <begin position="2"/>
        <end position="77"/>
    </location>
</feature>
<dbReference type="NCBIfam" id="TIGR02927">
    <property type="entry name" value="SucB_Actino"/>
    <property type="match status" value="1"/>
</dbReference>
<dbReference type="PROSITE" id="PS00189">
    <property type="entry name" value="LIPOYL"/>
    <property type="match status" value="2"/>
</dbReference>
<dbReference type="Gene3D" id="4.10.320.10">
    <property type="entry name" value="E3-binding domain"/>
    <property type="match status" value="1"/>
</dbReference>
<feature type="domain" description="Peripheral subunit-binding (PSBD)" evidence="11">
    <location>
        <begin position="304"/>
        <end position="341"/>
    </location>
</feature>
<feature type="region of interest" description="Disordered" evidence="9">
    <location>
        <begin position="70"/>
        <end position="163"/>
    </location>
</feature>
<evidence type="ECO:0000259" key="10">
    <source>
        <dbReference type="PROSITE" id="PS50968"/>
    </source>
</evidence>
<dbReference type="FunFam" id="3.30.559.10:FF:000007">
    <property type="entry name" value="Dihydrolipoamide acetyltransferase component of pyruvate dehydrogenase complex"/>
    <property type="match status" value="1"/>
</dbReference>
<dbReference type="SUPFAM" id="SSF52777">
    <property type="entry name" value="CoA-dependent acyltransferases"/>
    <property type="match status" value="1"/>
</dbReference>
<keyword evidence="13" id="KW-1185">Reference proteome</keyword>
<feature type="compositionally biased region" description="Low complexity" evidence="9">
    <location>
        <begin position="120"/>
        <end position="141"/>
    </location>
</feature>
<dbReference type="CDD" id="cd06849">
    <property type="entry name" value="lipoyl_domain"/>
    <property type="match status" value="2"/>
</dbReference>
<dbReference type="InterPro" id="IPR000089">
    <property type="entry name" value="Biotin_lipoyl"/>
</dbReference>
<feature type="region of interest" description="Disordered" evidence="9">
    <location>
        <begin position="341"/>
        <end position="387"/>
    </location>
</feature>
<reference evidence="12 13" key="1">
    <citation type="submission" date="2019-06" db="EMBL/GenBank/DDBJ databases">
        <title>Sequencing the genomes of 1000 actinobacteria strains.</title>
        <authorList>
            <person name="Klenk H.-P."/>
        </authorList>
    </citation>
    <scope>NUCLEOTIDE SEQUENCE [LARGE SCALE GENOMIC DNA]</scope>
    <source>
        <strain evidence="12 13">DSM 45301</strain>
    </source>
</reference>
<feature type="compositionally biased region" description="Basic and acidic residues" evidence="9">
    <location>
        <begin position="269"/>
        <end position="285"/>
    </location>
</feature>
<evidence type="ECO:0000256" key="2">
    <source>
        <dbReference type="ARBA" id="ARBA00007317"/>
    </source>
</evidence>
<dbReference type="PANTHER" id="PTHR43178">
    <property type="entry name" value="DIHYDROLIPOAMIDE ACETYLTRANSFERASE COMPONENT OF PYRUVATE DEHYDROGENASE COMPLEX"/>
    <property type="match status" value="1"/>
</dbReference>
<proteinExistence type="inferred from homology"/>
<evidence type="ECO:0000256" key="7">
    <source>
        <dbReference type="ARBA" id="ARBA00048370"/>
    </source>
</evidence>
<feature type="region of interest" description="Disordered" evidence="9">
    <location>
        <begin position="215"/>
        <end position="308"/>
    </location>
</feature>
<dbReference type="InterPro" id="IPR036625">
    <property type="entry name" value="E3-bd_dom_sf"/>
</dbReference>
<comment type="catalytic activity">
    <reaction evidence="7">
        <text>N(6)-[(R)-dihydrolipoyl]-L-lysyl-[protein] + acetyl-CoA = N(6)-[(R)-S(8)-acetyldihydrolipoyl]-L-lysyl-[protein] + CoA</text>
        <dbReference type="Rhea" id="RHEA:17017"/>
        <dbReference type="Rhea" id="RHEA-COMP:10475"/>
        <dbReference type="Rhea" id="RHEA-COMP:10478"/>
        <dbReference type="ChEBI" id="CHEBI:57287"/>
        <dbReference type="ChEBI" id="CHEBI:57288"/>
        <dbReference type="ChEBI" id="CHEBI:83100"/>
        <dbReference type="ChEBI" id="CHEBI:83111"/>
        <dbReference type="EC" id="2.3.1.12"/>
    </reaction>
</comment>
<keyword evidence="6 8" id="KW-0012">Acyltransferase</keyword>
<dbReference type="PROSITE" id="PS51826">
    <property type="entry name" value="PSBD"/>
    <property type="match status" value="1"/>
</dbReference>
<evidence type="ECO:0000313" key="12">
    <source>
        <dbReference type="EMBL" id="TQM10933.1"/>
    </source>
</evidence>
<dbReference type="GO" id="GO:0031405">
    <property type="term" value="F:lipoic acid binding"/>
    <property type="evidence" value="ECO:0007669"/>
    <property type="project" value="TreeGrafter"/>
</dbReference>
<evidence type="ECO:0000256" key="8">
    <source>
        <dbReference type="RuleBase" id="RU003423"/>
    </source>
</evidence>
<comment type="similarity">
    <text evidence="2 8">Belongs to the 2-oxoacid dehydrogenase family.</text>
</comment>
<dbReference type="InterPro" id="IPR004167">
    <property type="entry name" value="PSBD"/>
</dbReference>
<dbReference type="InterPro" id="IPR011053">
    <property type="entry name" value="Single_hybrid_motif"/>
</dbReference>
<dbReference type="InterPro" id="IPR023213">
    <property type="entry name" value="CAT-like_dom_sf"/>
</dbReference>
<evidence type="ECO:0000259" key="11">
    <source>
        <dbReference type="PROSITE" id="PS51826"/>
    </source>
</evidence>
<sequence length="622" mass="64450">MAFSVQMPALGESVTEGTVTRWLKQEGDRVEVDEPLLEVSTDKVDTEIPSPAAGVLQRIVAGEDDTVEVGGELAVIGDADEAPAESGDSGADDSGAGDTGGETPAESAAEAPAEEEADAQEPAAPANQAEEPTEAPRAATGSTGGEGTAVNMPELGESVTEGTVTRWLKQVGDRVEVDEPLLEVSTDKVDTEIPSPVAGTLLEISANEDDTVDVGGQLAVIGDASAQSAPAAQEPEPAQEQAEEPPRQQAEQQPSGNGSASQAAQADADTERAEVATEQPERPAGQDDEQDGGQEDGGRGGAPYVTPLVRKLAAEHDVDLTSITGSGVGGRIRKQDVLAAADAKKPAAEPEPAAAASAPAPQAPAPSGAPARQVPKPAANAPEPGTTVKMPRLRQVIAQRMTESLRISAQLTTVQEVDVTRIAALRARAKAEFERREGVKLTFLPFFAKATVEALKAYPQVNSSINEETKEVTYHGGVHLAIAVDTPRGLLVPVIKNAEDLNIAGIARRIADVAQRTRDNKIGPDELSGGTFTITNIGSAGALFDTPIINQPQVAILGTGKITKQPTVVTGPDGEDSIAIRSVCFLPLTYDHRIVDGADAGRFVSAIKARLEEGAFEADLGL</sequence>
<evidence type="ECO:0000256" key="6">
    <source>
        <dbReference type="ARBA" id="ARBA00023315"/>
    </source>
</evidence>
<protein>
    <recommendedName>
        <fullName evidence="8">Dihydrolipoamide acetyltransferase component of pyruvate dehydrogenase complex</fullName>
        <ecNumber evidence="8">2.3.1.-</ecNumber>
    </recommendedName>
</protein>
<dbReference type="Pfam" id="PF02817">
    <property type="entry name" value="E3_binding"/>
    <property type="match status" value="1"/>
</dbReference>
<dbReference type="InterPro" id="IPR050743">
    <property type="entry name" value="2-oxoacid_DH_E2_comp"/>
</dbReference>